<dbReference type="PROSITE" id="PS00600">
    <property type="entry name" value="AA_TRANSFER_CLASS_3"/>
    <property type="match status" value="1"/>
</dbReference>
<comment type="similarity">
    <text evidence="2 4">Belongs to the class-III pyridoxal-phosphate-dependent aminotransferase family.</text>
</comment>
<name>A0ABU5IJ27_9BURK</name>
<dbReference type="NCBIfam" id="NF004767">
    <property type="entry name" value="PRK06105.1"/>
    <property type="match status" value="1"/>
</dbReference>
<evidence type="ECO:0000256" key="3">
    <source>
        <dbReference type="ARBA" id="ARBA00022898"/>
    </source>
</evidence>
<dbReference type="InterPro" id="IPR015421">
    <property type="entry name" value="PyrdxlP-dep_Trfase_major"/>
</dbReference>
<dbReference type="Gene3D" id="3.90.1150.10">
    <property type="entry name" value="Aspartate Aminotransferase, domain 1"/>
    <property type="match status" value="1"/>
</dbReference>
<evidence type="ECO:0000256" key="1">
    <source>
        <dbReference type="ARBA" id="ARBA00001933"/>
    </source>
</evidence>
<sequence length="503" mass="54159">MSNTVTDIASAATLLDTTAASALAAAGAPLGGSPGEDGGASGAFRGRSTREWQAADAAHFLHPFTDFKALAARGARIVTRGEGIYLWDSEGHRILDAMSGLWCVNVGYGQQPLIDAATRQMQELPFYNAFFQTSTPPAIELAELLAKLAPPQFKHVFFASSGSESNDTVVRMVRRYWALMGQPQRQVIISRWNGYHGSTMAGASLGGMPGMHEQGGLPIPGIVHIGQPHWWEHGRALGLSREEFGLKAAQWLEDKILEVGPENVAAFIGEPVQGAGGVVVPPDTYWPEIQRICDRYGILLVSDEVICGFGRTGHWFGCERFGTRPDLITFAKGVTSGYVPLGGVLVGERVAQALIEKGGEFTHGYTYSGHPVACAVGVANLQLVRRLKLVERVRDDTGPYMAELYQRIAAHPLVGEVQSCGLMGAITLVRDKATNAPFPAEVDIAMVCRGHCFGNGLIMRAVGDRMIVAPPLVITRAQLDEMAALIQRCLDLTLADATRNGWL</sequence>
<dbReference type="PANTHER" id="PTHR43094:SF1">
    <property type="entry name" value="AMINOTRANSFERASE CLASS-III"/>
    <property type="match status" value="1"/>
</dbReference>
<dbReference type="CDD" id="cd00610">
    <property type="entry name" value="OAT_like"/>
    <property type="match status" value="1"/>
</dbReference>
<accession>A0ABU5IJ27</accession>
<dbReference type="RefSeq" id="WP_322466442.1">
    <property type="nucleotide sequence ID" value="NZ_JAXOJX010000028.1"/>
</dbReference>
<reference evidence="5 6" key="1">
    <citation type="submission" date="2023-11" db="EMBL/GenBank/DDBJ databases">
        <title>Draft genome of Azohydromonas lata strain H1 (DSM1123), a polyhydroxyalkanoate producer.</title>
        <authorList>
            <person name="Traversa D."/>
            <person name="D'Addabbo P."/>
            <person name="Pazzani C."/>
            <person name="Manzari C."/>
            <person name="Chiara M."/>
            <person name="Scrascia M."/>
        </authorList>
    </citation>
    <scope>NUCLEOTIDE SEQUENCE [LARGE SCALE GENOMIC DNA]</scope>
    <source>
        <strain evidence="5 6">H1</strain>
    </source>
</reference>
<dbReference type="Proteomes" id="UP001293718">
    <property type="component" value="Unassembled WGS sequence"/>
</dbReference>
<evidence type="ECO:0000313" key="5">
    <source>
        <dbReference type="EMBL" id="MDZ5458343.1"/>
    </source>
</evidence>
<dbReference type="PANTHER" id="PTHR43094">
    <property type="entry name" value="AMINOTRANSFERASE"/>
    <property type="match status" value="1"/>
</dbReference>
<keyword evidence="6" id="KW-1185">Reference proteome</keyword>
<dbReference type="GO" id="GO:0008483">
    <property type="term" value="F:transaminase activity"/>
    <property type="evidence" value="ECO:0007669"/>
    <property type="project" value="UniProtKB-KW"/>
</dbReference>
<dbReference type="EMBL" id="JAXOJX010000028">
    <property type="protein sequence ID" value="MDZ5458343.1"/>
    <property type="molecule type" value="Genomic_DNA"/>
</dbReference>
<dbReference type="InterPro" id="IPR049704">
    <property type="entry name" value="Aminotrans_3_PPA_site"/>
</dbReference>
<dbReference type="InterPro" id="IPR015422">
    <property type="entry name" value="PyrdxlP-dep_Trfase_small"/>
</dbReference>
<organism evidence="5 6">
    <name type="scientific">Azohydromonas lata</name>
    <dbReference type="NCBI Taxonomy" id="45677"/>
    <lineage>
        <taxon>Bacteria</taxon>
        <taxon>Pseudomonadati</taxon>
        <taxon>Pseudomonadota</taxon>
        <taxon>Betaproteobacteria</taxon>
        <taxon>Burkholderiales</taxon>
        <taxon>Sphaerotilaceae</taxon>
        <taxon>Azohydromonas</taxon>
    </lineage>
</organism>
<evidence type="ECO:0000256" key="2">
    <source>
        <dbReference type="ARBA" id="ARBA00008954"/>
    </source>
</evidence>
<proteinExistence type="inferred from homology"/>
<dbReference type="InterPro" id="IPR005814">
    <property type="entry name" value="Aminotrans_3"/>
</dbReference>
<keyword evidence="5" id="KW-0808">Transferase</keyword>
<protein>
    <submittedName>
        <fullName evidence="5">Aspartate aminotransferase family protein</fullName>
    </submittedName>
</protein>
<dbReference type="SUPFAM" id="SSF53383">
    <property type="entry name" value="PLP-dependent transferases"/>
    <property type="match status" value="1"/>
</dbReference>
<dbReference type="NCBIfam" id="NF005682">
    <property type="entry name" value="PRK07480.1"/>
    <property type="match status" value="1"/>
</dbReference>
<comment type="cofactor">
    <cofactor evidence="1">
        <name>pyridoxal 5'-phosphate</name>
        <dbReference type="ChEBI" id="CHEBI:597326"/>
    </cofactor>
</comment>
<dbReference type="Gene3D" id="3.40.640.10">
    <property type="entry name" value="Type I PLP-dependent aspartate aminotransferase-like (Major domain)"/>
    <property type="match status" value="1"/>
</dbReference>
<dbReference type="Pfam" id="PF00202">
    <property type="entry name" value="Aminotran_3"/>
    <property type="match status" value="1"/>
</dbReference>
<gene>
    <name evidence="5" type="ORF">SM757_17345</name>
</gene>
<comment type="caution">
    <text evidence="5">The sequence shown here is derived from an EMBL/GenBank/DDBJ whole genome shotgun (WGS) entry which is preliminary data.</text>
</comment>
<evidence type="ECO:0000256" key="4">
    <source>
        <dbReference type="RuleBase" id="RU003560"/>
    </source>
</evidence>
<evidence type="ECO:0000313" key="6">
    <source>
        <dbReference type="Proteomes" id="UP001293718"/>
    </source>
</evidence>
<keyword evidence="5" id="KW-0032">Aminotransferase</keyword>
<dbReference type="InterPro" id="IPR015424">
    <property type="entry name" value="PyrdxlP-dep_Trfase"/>
</dbReference>
<keyword evidence="3 4" id="KW-0663">Pyridoxal phosphate</keyword>